<evidence type="ECO:0000256" key="2">
    <source>
        <dbReference type="SAM" id="Phobius"/>
    </source>
</evidence>
<reference evidence="4" key="1">
    <citation type="submission" date="2025-08" db="UniProtKB">
        <authorList>
            <consortium name="RefSeq"/>
        </authorList>
    </citation>
    <scope>IDENTIFICATION</scope>
    <source>
        <tissue evidence="4">White muscle</tissue>
    </source>
</reference>
<dbReference type="KEGG" id="snh:120022371"/>
<proteinExistence type="predicted"/>
<feature type="region of interest" description="Disordered" evidence="1">
    <location>
        <begin position="143"/>
        <end position="167"/>
    </location>
</feature>
<evidence type="ECO:0000313" key="3">
    <source>
        <dbReference type="Proteomes" id="UP000808372"/>
    </source>
</evidence>
<gene>
    <name evidence="4" type="primary">LOC120022371</name>
</gene>
<keyword evidence="2" id="KW-0812">Transmembrane</keyword>
<dbReference type="Proteomes" id="UP000808372">
    <property type="component" value="Chromosome 27"/>
</dbReference>
<sequence>MSEGIVYADVKFKKRQRTEGKDGASTANDATYSEISIPKAGRNQPSTDTNAGDPDSQEGSKVKPGGYDPVKVVLVTLCVLLMGAVIGLVFLYISNLPTKNTELQILQAAYDRNLTSALMIKNRELQELQDKIKDLQEKERAARQQNEELKKQKNPPSCPTNTGNKDCPKPRNCAENWEYYGGETAIAHSNGRTVSRTMTVATLDLSVVGLPSALE</sequence>
<dbReference type="GeneID" id="120022371"/>
<feature type="region of interest" description="Disordered" evidence="1">
    <location>
        <begin position="14"/>
        <end position="65"/>
    </location>
</feature>
<keyword evidence="2" id="KW-0472">Membrane</keyword>
<feature type="compositionally biased region" description="Polar residues" evidence="1">
    <location>
        <begin position="25"/>
        <end position="34"/>
    </location>
</feature>
<feature type="transmembrane region" description="Helical" evidence="2">
    <location>
        <begin position="72"/>
        <end position="93"/>
    </location>
</feature>
<dbReference type="AlphaFoldDB" id="A0A8U0PBP5"/>
<name>A0A8U0PBP5_SALNM</name>
<evidence type="ECO:0000313" key="4">
    <source>
        <dbReference type="RefSeq" id="XP_038822193.1"/>
    </source>
</evidence>
<accession>A0A8U0PBP5</accession>
<keyword evidence="3" id="KW-1185">Reference proteome</keyword>
<protein>
    <submittedName>
        <fullName evidence="4">Uncharacterized protein LOC120022371</fullName>
    </submittedName>
</protein>
<evidence type="ECO:0000256" key="1">
    <source>
        <dbReference type="SAM" id="MobiDB-lite"/>
    </source>
</evidence>
<keyword evidence="2" id="KW-1133">Transmembrane helix</keyword>
<dbReference type="RefSeq" id="XP_038822193.1">
    <property type="nucleotide sequence ID" value="XM_038966265.1"/>
</dbReference>
<organism evidence="3 4">
    <name type="scientific">Salvelinus namaycush</name>
    <name type="common">Lake trout</name>
    <name type="synonym">Salmo namaycush</name>
    <dbReference type="NCBI Taxonomy" id="8040"/>
    <lineage>
        <taxon>Eukaryota</taxon>
        <taxon>Metazoa</taxon>
        <taxon>Chordata</taxon>
        <taxon>Craniata</taxon>
        <taxon>Vertebrata</taxon>
        <taxon>Euteleostomi</taxon>
        <taxon>Actinopterygii</taxon>
        <taxon>Neopterygii</taxon>
        <taxon>Teleostei</taxon>
        <taxon>Protacanthopterygii</taxon>
        <taxon>Salmoniformes</taxon>
        <taxon>Salmonidae</taxon>
        <taxon>Salmoninae</taxon>
        <taxon>Salvelinus</taxon>
    </lineage>
</organism>